<dbReference type="EMBL" id="BMZI01000008">
    <property type="protein sequence ID" value="GHB32660.1"/>
    <property type="molecule type" value="Genomic_DNA"/>
</dbReference>
<name>A0ABQ3EFS0_9GAMM</name>
<dbReference type="SUPFAM" id="SSF53300">
    <property type="entry name" value="vWA-like"/>
    <property type="match status" value="1"/>
</dbReference>
<comment type="caution">
    <text evidence="2">The sequence shown here is derived from an EMBL/GenBank/DDBJ whole genome shotgun (WGS) entry which is preliminary data.</text>
</comment>
<evidence type="ECO:0000313" key="2">
    <source>
        <dbReference type="EMBL" id="GHB32660.1"/>
    </source>
</evidence>
<protein>
    <recommendedName>
        <fullName evidence="1">DUF58 domain-containing protein</fullName>
    </recommendedName>
</protein>
<evidence type="ECO:0000259" key="1">
    <source>
        <dbReference type="Pfam" id="PF01882"/>
    </source>
</evidence>
<feature type="domain" description="DUF58" evidence="1">
    <location>
        <begin position="68"/>
        <end position="287"/>
    </location>
</feature>
<gene>
    <name evidence="2" type="ORF">GCM10009038_34450</name>
</gene>
<dbReference type="InterPro" id="IPR002881">
    <property type="entry name" value="DUF58"/>
</dbReference>
<sequence length="334" mass="37385">MPRFILRRKYTETSAEGRDSRIHVDLAHLRGLERVGRTLSLLPRQPARSVLNGRHGSRLRGRGLDFLELRSYLPSDDVRNIDWRVTARTGEPHVRVFTEERDRPALIVVDQRQSMFFGSRHAMKSVTAAEVAAMLAFAVLGQHDRVGGIVVGDRELVECRPASSRAGTMRFLQALAEANLALHADAEPVEPTSLDAVFEAVSRLASRDHLVVVLSDFDVIGPRSERLLGALCRHNDVVLAPVTDVLAEQLPDDLRETVSDGRWQALLDTRSARIREALERVSRERRETLDAWQRRFGLSLVPLSAGEESAVQLRRLLGVNRRTDHRSAPGRASS</sequence>
<evidence type="ECO:0000313" key="3">
    <source>
        <dbReference type="Proteomes" id="UP000646745"/>
    </source>
</evidence>
<proteinExistence type="predicted"/>
<dbReference type="PANTHER" id="PTHR33608:SF12">
    <property type="entry name" value="DUF58 DOMAIN-CONTAINING PROTEIN"/>
    <property type="match status" value="1"/>
</dbReference>
<keyword evidence="3" id="KW-1185">Reference proteome</keyword>
<organism evidence="2 3">
    <name type="scientific">Salinicola rhizosphaerae</name>
    <dbReference type="NCBI Taxonomy" id="1443141"/>
    <lineage>
        <taxon>Bacteria</taxon>
        <taxon>Pseudomonadati</taxon>
        <taxon>Pseudomonadota</taxon>
        <taxon>Gammaproteobacteria</taxon>
        <taxon>Oceanospirillales</taxon>
        <taxon>Halomonadaceae</taxon>
        <taxon>Salinicola</taxon>
    </lineage>
</organism>
<reference evidence="3" key="1">
    <citation type="journal article" date="2019" name="Int. J. Syst. Evol. Microbiol.">
        <title>The Global Catalogue of Microorganisms (GCM) 10K type strain sequencing project: providing services to taxonomists for standard genome sequencing and annotation.</title>
        <authorList>
            <consortium name="The Broad Institute Genomics Platform"/>
            <consortium name="The Broad Institute Genome Sequencing Center for Infectious Disease"/>
            <person name="Wu L."/>
            <person name="Ma J."/>
        </authorList>
    </citation>
    <scope>NUCLEOTIDE SEQUENCE [LARGE SCALE GENOMIC DNA]</scope>
    <source>
        <strain evidence="3">KCTC 32998</strain>
    </source>
</reference>
<dbReference type="Pfam" id="PF01882">
    <property type="entry name" value="DUF58"/>
    <property type="match status" value="1"/>
</dbReference>
<dbReference type="Proteomes" id="UP000646745">
    <property type="component" value="Unassembled WGS sequence"/>
</dbReference>
<dbReference type="InterPro" id="IPR036465">
    <property type="entry name" value="vWFA_dom_sf"/>
</dbReference>
<dbReference type="PANTHER" id="PTHR33608">
    <property type="entry name" value="BLL2464 PROTEIN"/>
    <property type="match status" value="1"/>
</dbReference>
<accession>A0ABQ3EFS0</accession>
<dbReference type="Gene3D" id="3.40.50.410">
    <property type="entry name" value="von Willebrand factor, type A domain"/>
    <property type="match status" value="1"/>
</dbReference>
<dbReference type="RefSeq" id="WP_189445966.1">
    <property type="nucleotide sequence ID" value="NZ_BMZI01000008.1"/>
</dbReference>